<organism evidence="2 3">
    <name type="scientific">Mucilaginibacter glaciei</name>
    <dbReference type="NCBI Taxonomy" id="2772109"/>
    <lineage>
        <taxon>Bacteria</taxon>
        <taxon>Pseudomonadati</taxon>
        <taxon>Bacteroidota</taxon>
        <taxon>Sphingobacteriia</taxon>
        <taxon>Sphingobacteriales</taxon>
        <taxon>Sphingobacteriaceae</taxon>
        <taxon>Mucilaginibacter</taxon>
    </lineage>
</organism>
<dbReference type="Proteomes" id="UP000619078">
    <property type="component" value="Unassembled WGS sequence"/>
</dbReference>
<dbReference type="AlphaFoldDB" id="A0A926NNE2"/>
<name>A0A926NNE2_9SPHI</name>
<comment type="caution">
    <text evidence="2">The sequence shown here is derived from an EMBL/GenBank/DDBJ whole genome shotgun (WGS) entry which is preliminary data.</text>
</comment>
<keyword evidence="3" id="KW-1185">Reference proteome</keyword>
<sequence length="427" mass="48277">MEIFRDIAAETAVLQEKKLKDLLKYVSVKSPFYKQVFAEHQIDIDAIRSVADLPLIPVTTKDDLQLHNDDFLCVSTEDVIEYMSTSGTLGSPVTIALTENDLDRLAFNEYNSFLCAGGTKHDIYQLMLTLDRQFMAGIAYYSGIRKLGAGMVRLGPGVPALQWETIKRLKPTTIVAVPSFILKLIQFAKDTHIDISQTSVKKAICIGENIRNTDFSLNILGKKITEAWDIQLFSTYASTEMQTAFTECTEGKGGHYQPELLIVELLDEHDRPVAPNTPGEVTITTLGVQGMPLLRYKTGDICMYFDEPCTCGRTSLRLSSIIGRKKQMIKFKGTTLYPPALFDLLNEREEIIDFVIEVYSNEIGLDQVALYLVPAEENEECDHRIRAYLQARLRVSPHIKYVTLEEIQKIQFNEASRKPIKFIDKRA</sequence>
<dbReference type="PANTHER" id="PTHR43845:SF1">
    <property type="entry name" value="BLR5969 PROTEIN"/>
    <property type="match status" value="1"/>
</dbReference>
<reference evidence="2" key="1">
    <citation type="submission" date="2020-09" db="EMBL/GenBank/DDBJ databases">
        <title>Novel species of Mucilaginibacter isolated from a glacier on the Tibetan Plateau.</title>
        <authorList>
            <person name="Liu Q."/>
            <person name="Xin Y.-H."/>
        </authorList>
    </citation>
    <scope>NUCLEOTIDE SEQUENCE</scope>
    <source>
        <strain evidence="2">ZB1P21</strain>
    </source>
</reference>
<dbReference type="EMBL" id="JACWMX010000001">
    <property type="protein sequence ID" value="MBD1391670.1"/>
    <property type="molecule type" value="Genomic_DNA"/>
</dbReference>
<dbReference type="Gene3D" id="3.30.300.30">
    <property type="match status" value="1"/>
</dbReference>
<dbReference type="InterPro" id="IPR000873">
    <property type="entry name" value="AMP-dep_synth/lig_dom"/>
</dbReference>
<dbReference type="PANTHER" id="PTHR43845">
    <property type="entry name" value="BLR5969 PROTEIN"/>
    <property type="match status" value="1"/>
</dbReference>
<dbReference type="InterPro" id="IPR045851">
    <property type="entry name" value="AMP-bd_C_sf"/>
</dbReference>
<dbReference type="Pfam" id="PF00501">
    <property type="entry name" value="AMP-binding"/>
    <property type="match status" value="1"/>
</dbReference>
<dbReference type="RefSeq" id="WP_191159832.1">
    <property type="nucleotide sequence ID" value="NZ_JACWMX010000001.1"/>
</dbReference>
<feature type="domain" description="AMP-dependent synthetase/ligase" evidence="1">
    <location>
        <begin position="68"/>
        <end position="285"/>
    </location>
</feature>
<dbReference type="SUPFAM" id="SSF56801">
    <property type="entry name" value="Acetyl-CoA synthetase-like"/>
    <property type="match status" value="1"/>
</dbReference>
<accession>A0A926NNE2</accession>
<protein>
    <submittedName>
        <fullName evidence="2">AMP-binding protein</fullName>
    </submittedName>
</protein>
<evidence type="ECO:0000313" key="2">
    <source>
        <dbReference type="EMBL" id="MBD1391670.1"/>
    </source>
</evidence>
<dbReference type="InterPro" id="IPR042099">
    <property type="entry name" value="ANL_N_sf"/>
</dbReference>
<dbReference type="Gene3D" id="3.40.50.12780">
    <property type="entry name" value="N-terminal domain of ligase-like"/>
    <property type="match status" value="1"/>
</dbReference>
<evidence type="ECO:0000259" key="1">
    <source>
        <dbReference type="Pfam" id="PF00501"/>
    </source>
</evidence>
<evidence type="ECO:0000313" key="3">
    <source>
        <dbReference type="Proteomes" id="UP000619078"/>
    </source>
</evidence>
<gene>
    <name evidence="2" type="ORF">IDJ76_01040</name>
</gene>
<proteinExistence type="predicted"/>